<evidence type="ECO:0000313" key="2">
    <source>
        <dbReference type="EMBL" id="SHD77125.1"/>
    </source>
</evidence>
<dbReference type="InterPro" id="IPR016181">
    <property type="entry name" value="Acyl_CoA_acyltransferase"/>
</dbReference>
<name>M1Z4I6_9FIRM</name>
<protein>
    <recommendedName>
        <fullName evidence="1">N-acetyltransferase domain-containing protein</fullName>
    </recommendedName>
</protein>
<evidence type="ECO:0000259" key="1">
    <source>
        <dbReference type="PROSITE" id="PS51186"/>
    </source>
</evidence>
<dbReference type="InterPro" id="IPR000182">
    <property type="entry name" value="GNAT_dom"/>
</dbReference>
<accession>M1Z4I6</accession>
<dbReference type="Gene3D" id="3.40.630.30">
    <property type="match status" value="1"/>
</dbReference>
<organism evidence="2 3">
    <name type="scientific">[Clostridium] ultunense Esp</name>
    <dbReference type="NCBI Taxonomy" id="1288971"/>
    <lineage>
        <taxon>Bacteria</taxon>
        <taxon>Bacillati</taxon>
        <taxon>Bacillota</taxon>
        <taxon>Tissierellia</taxon>
        <taxon>Tissierellales</taxon>
        <taxon>Tepidimicrobiaceae</taxon>
        <taxon>Schnuerera</taxon>
    </lineage>
</organism>
<dbReference type="GO" id="GO:0016747">
    <property type="term" value="F:acyltransferase activity, transferring groups other than amino-acyl groups"/>
    <property type="evidence" value="ECO:0007669"/>
    <property type="project" value="InterPro"/>
</dbReference>
<dbReference type="PROSITE" id="PS51186">
    <property type="entry name" value="GNAT"/>
    <property type="match status" value="1"/>
</dbReference>
<dbReference type="Proteomes" id="UP000245423">
    <property type="component" value="Chromosome 1"/>
</dbReference>
<dbReference type="AlphaFoldDB" id="M1Z4I6"/>
<feature type="domain" description="N-acetyltransferase" evidence="1">
    <location>
        <begin position="1"/>
        <end position="123"/>
    </location>
</feature>
<dbReference type="RefSeq" id="WP_005582187.1">
    <property type="nucleotide sequence ID" value="NZ_LT669839.1"/>
</dbReference>
<evidence type="ECO:0000313" key="3">
    <source>
        <dbReference type="Proteomes" id="UP000245423"/>
    </source>
</evidence>
<dbReference type="SUPFAM" id="SSF55729">
    <property type="entry name" value="Acyl-CoA N-acyltransferases (Nat)"/>
    <property type="match status" value="1"/>
</dbReference>
<dbReference type="HOGENOM" id="CLU_1861785_0_0_9"/>
<gene>
    <name evidence="2" type="ORF">CUESP1_1762</name>
</gene>
<dbReference type="OrthoDB" id="3035845at2"/>
<keyword evidence="3" id="KW-1185">Reference proteome</keyword>
<proteinExistence type="predicted"/>
<dbReference type="Pfam" id="PF00583">
    <property type="entry name" value="Acetyltransf_1"/>
    <property type="match status" value="1"/>
</dbReference>
<reference evidence="2 3" key="1">
    <citation type="submission" date="2016-11" db="EMBL/GenBank/DDBJ databases">
        <authorList>
            <person name="Manzoor S."/>
        </authorList>
    </citation>
    <scope>NUCLEOTIDE SEQUENCE [LARGE SCALE GENOMIC DNA]</scope>
    <source>
        <strain evidence="2">Clostridium ultunense strain Esp</strain>
    </source>
</reference>
<sequence>MLILRQIEKKDYNKVKPILKDNLIEDDLLDGIVYILENKDEIIGIGKIFLKDSYGILKYIAVEDKFRGFNYGDSILRGMLFKCQAMGINNIYYCDNSSYLIKKGFIHNRQYFSNEYKLYLKINDFFTKYCCGDKNGV</sequence>
<dbReference type="EMBL" id="LT669839">
    <property type="protein sequence ID" value="SHD77125.1"/>
    <property type="molecule type" value="Genomic_DNA"/>
</dbReference>